<feature type="transmembrane region" description="Helical" evidence="6">
    <location>
        <begin position="181"/>
        <end position="201"/>
    </location>
</feature>
<evidence type="ECO:0000256" key="2">
    <source>
        <dbReference type="ARBA" id="ARBA00022475"/>
    </source>
</evidence>
<proteinExistence type="predicted"/>
<feature type="transmembrane region" description="Helical" evidence="6">
    <location>
        <begin position="69"/>
        <end position="92"/>
    </location>
</feature>
<feature type="transmembrane region" description="Helical" evidence="6">
    <location>
        <begin position="142"/>
        <end position="161"/>
    </location>
</feature>
<evidence type="ECO:0000256" key="5">
    <source>
        <dbReference type="ARBA" id="ARBA00023136"/>
    </source>
</evidence>
<keyword evidence="3 6" id="KW-0812">Transmembrane</keyword>
<evidence type="ECO:0000256" key="1">
    <source>
        <dbReference type="ARBA" id="ARBA00004651"/>
    </source>
</evidence>
<dbReference type="GO" id="GO:0015171">
    <property type="term" value="F:amino acid transmembrane transporter activity"/>
    <property type="evidence" value="ECO:0007669"/>
    <property type="project" value="TreeGrafter"/>
</dbReference>
<reference evidence="7 8" key="1">
    <citation type="submission" date="2020-08" db="EMBL/GenBank/DDBJ databases">
        <title>Genomic Encyclopedia of Type Strains, Phase IV (KMG-V): Genome sequencing to study the core and pangenomes of soil and plant-associated prokaryotes.</title>
        <authorList>
            <person name="Whitman W."/>
        </authorList>
    </citation>
    <scope>NUCLEOTIDE SEQUENCE [LARGE SCALE GENOMIC DNA]</scope>
    <source>
        <strain evidence="7 8">SEMIA 4064</strain>
    </source>
</reference>
<keyword evidence="4 6" id="KW-1133">Transmembrane helix</keyword>
<dbReference type="AlphaFoldDB" id="A0A7W8XT71"/>
<evidence type="ECO:0000256" key="4">
    <source>
        <dbReference type="ARBA" id="ARBA00022989"/>
    </source>
</evidence>
<sequence length="235" mass="25520">MDKLYLIRVSRFKYPKSAPRSMEPRGFQAGDLGMDFSTYFTGMTMGLSLIVAIGAQNAFILRQGLRHEYVFAVCLACALSDAVLIVIGVTSLKQVIAVLPWLDPAMRYGGTAFLVWYGAKSLLSAIRSTGALSVANSSSASFGKTMAMCLALTWLNPHVYLDTVVLLGTIATRFPGHQAEFAAGAMTGSFLFFFSLGYGATRLKPIFSRPASWRILEAIVACVMWLIAFKLLGGM</sequence>
<organism evidence="7 8">
    <name type="scientific">Rhizobium paranaense</name>
    <dbReference type="NCBI Taxonomy" id="1650438"/>
    <lineage>
        <taxon>Bacteria</taxon>
        <taxon>Pseudomonadati</taxon>
        <taxon>Pseudomonadota</taxon>
        <taxon>Alphaproteobacteria</taxon>
        <taxon>Hyphomicrobiales</taxon>
        <taxon>Rhizobiaceae</taxon>
        <taxon>Rhizobium/Agrobacterium group</taxon>
        <taxon>Rhizobium</taxon>
    </lineage>
</organism>
<name>A0A7W8XT71_9HYPH</name>
<feature type="transmembrane region" description="Helical" evidence="6">
    <location>
        <begin position="39"/>
        <end position="60"/>
    </location>
</feature>
<dbReference type="EMBL" id="JACHBI010000007">
    <property type="protein sequence ID" value="MBB5575125.1"/>
    <property type="molecule type" value="Genomic_DNA"/>
</dbReference>
<keyword evidence="2" id="KW-1003">Cell membrane</keyword>
<keyword evidence="5 6" id="KW-0472">Membrane</keyword>
<dbReference type="PANTHER" id="PTHR30086:SF20">
    <property type="entry name" value="ARGININE EXPORTER PROTEIN ARGO-RELATED"/>
    <property type="match status" value="1"/>
</dbReference>
<dbReference type="InterPro" id="IPR001123">
    <property type="entry name" value="LeuE-type"/>
</dbReference>
<accession>A0A7W8XT71</accession>
<feature type="transmembrane region" description="Helical" evidence="6">
    <location>
        <begin position="213"/>
        <end position="232"/>
    </location>
</feature>
<protein>
    <submittedName>
        <fullName evidence="7">L-lysine exporter family protein LysE/ArgO</fullName>
    </submittedName>
</protein>
<dbReference type="Pfam" id="PF01810">
    <property type="entry name" value="LysE"/>
    <property type="match status" value="1"/>
</dbReference>
<evidence type="ECO:0000313" key="8">
    <source>
        <dbReference type="Proteomes" id="UP000549882"/>
    </source>
</evidence>
<keyword evidence="8" id="KW-1185">Reference proteome</keyword>
<evidence type="ECO:0000256" key="3">
    <source>
        <dbReference type="ARBA" id="ARBA00022692"/>
    </source>
</evidence>
<comment type="caution">
    <text evidence="7">The sequence shown here is derived from an EMBL/GenBank/DDBJ whole genome shotgun (WGS) entry which is preliminary data.</text>
</comment>
<evidence type="ECO:0000256" key="6">
    <source>
        <dbReference type="SAM" id="Phobius"/>
    </source>
</evidence>
<dbReference type="Proteomes" id="UP000549882">
    <property type="component" value="Unassembled WGS sequence"/>
</dbReference>
<comment type="subcellular location">
    <subcellularLocation>
        <location evidence="1">Cell membrane</location>
        <topology evidence="1">Multi-pass membrane protein</topology>
    </subcellularLocation>
</comment>
<dbReference type="GO" id="GO:0005886">
    <property type="term" value="C:plasma membrane"/>
    <property type="evidence" value="ECO:0007669"/>
    <property type="project" value="UniProtKB-SubCell"/>
</dbReference>
<gene>
    <name evidence="7" type="ORF">GGD50_003754</name>
</gene>
<dbReference type="PANTHER" id="PTHR30086">
    <property type="entry name" value="ARGININE EXPORTER PROTEIN ARGO"/>
    <property type="match status" value="1"/>
</dbReference>
<evidence type="ECO:0000313" key="7">
    <source>
        <dbReference type="EMBL" id="MBB5575125.1"/>
    </source>
</evidence>